<dbReference type="EMBL" id="VIGB01000003">
    <property type="protein sequence ID" value="TQF05219.1"/>
    <property type="molecule type" value="Genomic_DNA"/>
</dbReference>
<gene>
    <name evidence="3" type="ORF">E6W39_26985</name>
</gene>
<dbReference type="PANTHER" id="PTHR42879">
    <property type="entry name" value="3-OXOACYL-(ACYL-CARRIER-PROTEIN) REDUCTASE"/>
    <property type="match status" value="1"/>
</dbReference>
<keyword evidence="4" id="KW-1185">Reference proteome</keyword>
<dbReference type="Pfam" id="PF00106">
    <property type="entry name" value="adh_short"/>
    <property type="match status" value="1"/>
</dbReference>
<evidence type="ECO:0000256" key="2">
    <source>
        <dbReference type="RuleBase" id="RU000363"/>
    </source>
</evidence>
<evidence type="ECO:0000313" key="3">
    <source>
        <dbReference type="EMBL" id="TQF05219.1"/>
    </source>
</evidence>
<dbReference type="PRINTS" id="PR00081">
    <property type="entry name" value="GDHRDH"/>
</dbReference>
<protein>
    <submittedName>
        <fullName evidence="3">SDR family oxidoreductase</fullName>
    </submittedName>
</protein>
<dbReference type="PANTHER" id="PTHR42879:SF2">
    <property type="entry name" value="3-OXOACYL-[ACYL-CARRIER-PROTEIN] REDUCTASE FABG"/>
    <property type="match status" value="1"/>
</dbReference>
<dbReference type="OrthoDB" id="8959163at2"/>
<name>A0A540W882_9ACTN</name>
<dbReference type="AlphaFoldDB" id="A0A540W882"/>
<dbReference type="InterPro" id="IPR050259">
    <property type="entry name" value="SDR"/>
</dbReference>
<dbReference type="PRINTS" id="PR00080">
    <property type="entry name" value="SDRFAMILY"/>
</dbReference>
<dbReference type="Proteomes" id="UP000319103">
    <property type="component" value="Unassembled WGS sequence"/>
</dbReference>
<accession>A0A540W882</accession>
<dbReference type="SUPFAM" id="SSF51735">
    <property type="entry name" value="NAD(P)-binding Rossmann-fold domains"/>
    <property type="match status" value="1"/>
</dbReference>
<dbReference type="InterPro" id="IPR002347">
    <property type="entry name" value="SDR_fam"/>
</dbReference>
<reference evidence="3 4" key="1">
    <citation type="submission" date="2019-06" db="EMBL/GenBank/DDBJ databases">
        <title>Description of Kitasatospora acidophila sp. nov. isolated from pine grove soil, and reclassification of Streptomyces novaecaesareae to Kitasatospora novaeceasareae comb. nov.</title>
        <authorList>
            <person name="Kim M.J."/>
        </authorList>
    </citation>
    <scope>NUCLEOTIDE SEQUENCE [LARGE SCALE GENOMIC DNA]</scope>
    <source>
        <strain evidence="3 4">MMS16-CNU292</strain>
    </source>
</reference>
<dbReference type="Gene3D" id="3.40.50.720">
    <property type="entry name" value="NAD(P)-binding Rossmann-like Domain"/>
    <property type="match status" value="1"/>
</dbReference>
<evidence type="ECO:0000313" key="4">
    <source>
        <dbReference type="Proteomes" id="UP000319103"/>
    </source>
</evidence>
<dbReference type="InterPro" id="IPR036291">
    <property type="entry name" value="NAD(P)-bd_dom_sf"/>
</dbReference>
<organism evidence="3 4">
    <name type="scientific">Kitasatospora acidiphila</name>
    <dbReference type="NCBI Taxonomy" id="2567942"/>
    <lineage>
        <taxon>Bacteria</taxon>
        <taxon>Bacillati</taxon>
        <taxon>Actinomycetota</taxon>
        <taxon>Actinomycetes</taxon>
        <taxon>Kitasatosporales</taxon>
        <taxon>Streptomycetaceae</taxon>
        <taxon>Kitasatospora</taxon>
    </lineage>
</organism>
<dbReference type="CDD" id="cd05233">
    <property type="entry name" value="SDR_c"/>
    <property type="match status" value="1"/>
</dbReference>
<comment type="caution">
    <text evidence="3">The sequence shown here is derived from an EMBL/GenBank/DDBJ whole genome shotgun (WGS) entry which is preliminary data.</text>
</comment>
<dbReference type="RefSeq" id="WP_141635716.1">
    <property type="nucleotide sequence ID" value="NZ_JBMHHX010000017.1"/>
</dbReference>
<proteinExistence type="inferred from homology"/>
<evidence type="ECO:0000256" key="1">
    <source>
        <dbReference type="ARBA" id="ARBA00006484"/>
    </source>
</evidence>
<sequence>MPTRNVLITGGSAGIGRACVERFAQAGDNVWFTYRLGADRATVLAEKLNAEGPGTVRAFAFDQGDWADHQRLLDELPGPVCVLVNNAAVGSATVARYAGPSQHERDEAMLRINALGPLWLTRKLLPQLIEQGCGKIVNVSSVGGGVSQFPGFRLADGMSKAALGHFTRQLAAELAHEPVEVFAICPGAVETGMFEASTLNALDPVEQAELVHRLPRGRLIDPAEVAELIFWLAGPDSTLLHGAVIDASMGLGVHPGLLTGQAH</sequence>
<comment type="similarity">
    <text evidence="1 2">Belongs to the short-chain dehydrogenases/reductases (SDR) family.</text>
</comment>